<sequence>MKLSSVLGAAALSGAAYAASYDDIPAIEAYGQHFFYSNNGSQLYAILAAFASFAFLITHYLKGVAYQENYSPNGSANANVQYTDPLADKSKCSRDIPYMKQIFTNVIRVYAIDPTADHDDCMELFAANDIYVVADLSEPSTSINSNDPEWNLPLYERYASVVDALQKYNNVIGFFAGNEVVQAANQTEASAFVKAAVRDTKAYIKTQGYRESLGVGYATADVPSRDELAHYFACQPDDDDTQIDFWGYNVYSWCGYSNYVDSSYGERVEFFSDYPVPVFFAESRFCMAT</sequence>
<keyword evidence="6" id="KW-0808">Transferase</keyword>
<dbReference type="GO" id="GO:0031505">
    <property type="term" value="P:fungal-type cell wall organization"/>
    <property type="evidence" value="ECO:0007669"/>
    <property type="project" value="TreeGrafter"/>
</dbReference>
<keyword evidence="5" id="KW-0325">Glycoprotein</keyword>
<organism evidence="7 8">
    <name type="scientific">Xylaria arbuscula</name>
    <dbReference type="NCBI Taxonomy" id="114810"/>
    <lineage>
        <taxon>Eukaryota</taxon>
        <taxon>Fungi</taxon>
        <taxon>Dikarya</taxon>
        <taxon>Ascomycota</taxon>
        <taxon>Pezizomycotina</taxon>
        <taxon>Sordariomycetes</taxon>
        <taxon>Xylariomycetidae</taxon>
        <taxon>Xylariales</taxon>
        <taxon>Xylariaceae</taxon>
        <taxon>Xylaria</taxon>
    </lineage>
</organism>
<dbReference type="PANTHER" id="PTHR31468:SF2">
    <property type="entry name" value="1,3-BETA-GLUCANOSYLTRANSFERASE GAS1"/>
    <property type="match status" value="1"/>
</dbReference>
<keyword evidence="6" id="KW-0449">Lipoprotein</keyword>
<dbReference type="GO" id="GO:0071970">
    <property type="term" value="P:fungal-type cell wall (1-&gt;3)-beta-D-glucan biosynthetic process"/>
    <property type="evidence" value="ECO:0007669"/>
    <property type="project" value="TreeGrafter"/>
</dbReference>
<keyword evidence="3" id="KW-0732">Signal</keyword>
<comment type="caution">
    <text evidence="7">The sequence shown here is derived from an EMBL/GenBank/DDBJ whole genome shotgun (WGS) entry which is preliminary data.</text>
</comment>
<gene>
    <name evidence="7" type="ORF">NPX13_g10865</name>
</gene>
<proteinExistence type="inferred from homology"/>
<dbReference type="EC" id="2.4.1.-" evidence="6"/>
<protein>
    <recommendedName>
        <fullName evidence="6">1,3-beta-glucanosyltransferase</fullName>
        <ecNumber evidence="6">2.4.1.-</ecNumber>
    </recommendedName>
</protein>
<name>A0A9W8TGE0_9PEZI</name>
<dbReference type="Pfam" id="PF03198">
    <property type="entry name" value="Glyco_hydro_72"/>
    <property type="match status" value="1"/>
</dbReference>
<dbReference type="VEuPathDB" id="FungiDB:F4678DRAFT_485416"/>
<reference evidence="7" key="1">
    <citation type="submission" date="2022-07" db="EMBL/GenBank/DDBJ databases">
        <title>Genome Sequence of Xylaria arbuscula.</title>
        <authorList>
            <person name="Buettner E."/>
        </authorList>
    </citation>
    <scope>NUCLEOTIDE SEQUENCE</scope>
    <source>
        <strain evidence="7">VT107</strain>
    </source>
</reference>
<dbReference type="PANTHER" id="PTHR31468">
    <property type="entry name" value="1,3-BETA-GLUCANOSYLTRANSFERASE GAS1"/>
    <property type="match status" value="1"/>
</dbReference>
<evidence type="ECO:0000313" key="7">
    <source>
        <dbReference type="EMBL" id="KAJ3553549.1"/>
    </source>
</evidence>
<evidence type="ECO:0000256" key="4">
    <source>
        <dbReference type="ARBA" id="ARBA00023157"/>
    </source>
</evidence>
<evidence type="ECO:0000256" key="2">
    <source>
        <dbReference type="ARBA" id="ARBA00007528"/>
    </source>
</evidence>
<dbReference type="GO" id="GO:0098552">
    <property type="term" value="C:side of membrane"/>
    <property type="evidence" value="ECO:0007669"/>
    <property type="project" value="UniProtKB-KW"/>
</dbReference>
<comment type="function">
    <text evidence="6">Splits internally a 1,3-beta-glucan molecule and transfers the newly generated reducing end (the donor) to the non-reducing end of another 1,3-beta-glucan molecule (the acceptor) forming a 1,3-beta linkage, resulting in the elongation of 1,3-beta-glucan chains in the cell wall.</text>
</comment>
<dbReference type="SUPFAM" id="SSF51445">
    <property type="entry name" value="(Trans)glycosidases"/>
    <property type="match status" value="1"/>
</dbReference>
<evidence type="ECO:0000256" key="1">
    <source>
        <dbReference type="ARBA" id="ARBA00004609"/>
    </source>
</evidence>
<comment type="similarity">
    <text evidence="2 6">Belongs to the glycosyl hydrolase 72 family.</text>
</comment>
<keyword evidence="6" id="KW-0336">GPI-anchor</keyword>
<dbReference type="AlphaFoldDB" id="A0A9W8TGE0"/>
<evidence type="ECO:0000256" key="6">
    <source>
        <dbReference type="RuleBase" id="RU361209"/>
    </source>
</evidence>
<keyword evidence="8" id="KW-1185">Reference proteome</keyword>
<evidence type="ECO:0000256" key="5">
    <source>
        <dbReference type="ARBA" id="ARBA00023180"/>
    </source>
</evidence>
<dbReference type="InterPro" id="IPR004886">
    <property type="entry name" value="Glucanosyltransferase"/>
</dbReference>
<dbReference type="GO" id="GO:0042124">
    <property type="term" value="F:1,3-beta-glucanosyltransferase activity"/>
    <property type="evidence" value="ECO:0007669"/>
    <property type="project" value="TreeGrafter"/>
</dbReference>
<dbReference type="GO" id="GO:0005886">
    <property type="term" value="C:plasma membrane"/>
    <property type="evidence" value="ECO:0007669"/>
    <property type="project" value="UniProtKB-SubCell"/>
</dbReference>
<evidence type="ECO:0000256" key="3">
    <source>
        <dbReference type="ARBA" id="ARBA00022729"/>
    </source>
</evidence>
<evidence type="ECO:0000313" key="8">
    <source>
        <dbReference type="Proteomes" id="UP001148614"/>
    </source>
</evidence>
<dbReference type="EMBL" id="JANPWZ010003262">
    <property type="protein sequence ID" value="KAJ3553549.1"/>
    <property type="molecule type" value="Genomic_DNA"/>
</dbReference>
<dbReference type="Proteomes" id="UP001148614">
    <property type="component" value="Unassembled WGS sequence"/>
</dbReference>
<comment type="subcellular location">
    <subcellularLocation>
        <location evidence="1 6">Cell membrane</location>
        <topology evidence="1 6">Lipid-anchor</topology>
        <topology evidence="1 6">GPI-anchor</topology>
    </subcellularLocation>
</comment>
<accession>A0A9W8TGE0</accession>
<dbReference type="Gene3D" id="3.20.20.80">
    <property type="entry name" value="Glycosidases"/>
    <property type="match status" value="1"/>
</dbReference>
<keyword evidence="4" id="KW-1015">Disulfide bond</keyword>
<keyword evidence="6" id="KW-0472">Membrane</keyword>
<dbReference type="InterPro" id="IPR017853">
    <property type="entry name" value="GH"/>
</dbReference>